<dbReference type="InterPro" id="IPR001123">
    <property type="entry name" value="LeuE-type"/>
</dbReference>
<dbReference type="NCBIfam" id="NF007812">
    <property type="entry name" value="PRK10520.1"/>
    <property type="match status" value="1"/>
</dbReference>
<evidence type="ECO:0000256" key="2">
    <source>
        <dbReference type="ARBA" id="ARBA00007928"/>
    </source>
</evidence>
<evidence type="ECO:0000313" key="8">
    <source>
        <dbReference type="EMBL" id="TYC55969.1"/>
    </source>
</evidence>
<dbReference type="PIRSF" id="PIRSF006324">
    <property type="entry name" value="LeuE"/>
    <property type="match status" value="1"/>
</dbReference>
<feature type="transmembrane region" description="Helical" evidence="7">
    <location>
        <begin position="71"/>
        <end position="88"/>
    </location>
</feature>
<dbReference type="GO" id="GO:0042970">
    <property type="term" value="F:homoserine transmembrane transporter activity"/>
    <property type="evidence" value="ECO:0007669"/>
    <property type="project" value="TreeGrafter"/>
</dbReference>
<dbReference type="RefSeq" id="WP_148579661.1">
    <property type="nucleotide sequence ID" value="NZ_JAVEUW010000004.1"/>
</dbReference>
<evidence type="ECO:0000256" key="5">
    <source>
        <dbReference type="ARBA" id="ARBA00022989"/>
    </source>
</evidence>
<keyword evidence="4 7" id="KW-0812">Transmembrane</keyword>
<proteinExistence type="inferred from homology"/>
<dbReference type="PANTHER" id="PTHR30086">
    <property type="entry name" value="ARGININE EXPORTER PROTEIN ARGO"/>
    <property type="match status" value="1"/>
</dbReference>
<evidence type="ECO:0000256" key="1">
    <source>
        <dbReference type="ARBA" id="ARBA00004651"/>
    </source>
</evidence>
<gene>
    <name evidence="8" type="ORF">ETQ85_13815</name>
</gene>
<evidence type="ECO:0000256" key="3">
    <source>
        <dbReference type="ARBA" id="ARBA00022475"/>
    </source>
</evidence>
<sequence length="206" mass="21688">MSLHLWLGFLAATLVVALSPGPGAVLSMSVGLRHGYRHALAAILGLQTALLLQLSLVALGLGALLAASENAFLAVKLAGAAYLVWLGVQKWRSPVGEEGASPMDEALKSGFYRQGILVNLGNPKAIVFIAALVPQFIDPAAPKAIQFLVIGITMFSIDVAVMSGYALLAGRFRNRVRDRRAVVLQNRMFGAIFVGAGCLLAGASRH</sequence>
<feature type="transmembrane region" description="Helical" evidence="7">
    <location>
        <begin position="39"/>
        <end position="64"/>
    </location>
</feature>
<keyword evidence="3" id="KW-1003">Cell membrane</keyword>
<dbReference type="Pfam" id="PF01810">
    <property type="entry name" value="LysE"/>
    <property type="match status" value="1"/>
</dbReference>
<feature type="transmembrane region" description="Helical" evidence="7">
    <location>
        <begin position="144"/>
        <end position="168"/>
    </location>
</feature>
<accession>A0A6C2CR49</accession>
<dbReference type="PANTHER" id="PTHR30086:SF14">
    <property type="entry name" value="HOMOSERINE_HOMOSERINE LACTONE EFFLUX PROTEIN"/>
    <property type="match status" value="1"/>
</dbReference>
<dbReference type="Proteomes" id="UP000389128">
    <property type="component" value="Unassembled WGS sequence"/>
</dbReference>
<keyword evidence="6 7" id="KW-0472">Membrane</keyword>
<evidence type="ECO:0000256" key="6">
    <source>
        <dbReference type="ARBA" id="ARBA00023136"/>
    </source>
</evidence>
<comment type="similarity">
    <text evidence="2">Belongs to the Rht family.</text>
</comment>
<evidence type="ECO:0000256" key="4">
    <source>
        <dbReference type="ARBA" id="ARBA00022692"/>
    </source>
</evidence>
<comment type="subcellular location">
    <subcellularLocation>
        <location evidence="1">Cell membrane</location>
        <topology evidence="1">Multi-pass membrane protein</topology>
    </subcellularLocation>
</comment>
<dbReference type="GO" id="GO:0005886">
    <property type="term" value="C:plasma membrane"/>
    <property type="evidence" value="ECO:0007669"/>
    <property type="project" value="UniProtKB-SubCell"/>
</dbReference>
<keyword evidence="5 7" id="KW-1133">Transmembrane helix</keyword>
<evidence type="ECO:0000256" key="7">
    <source>
        <dbReference type="SAM" id="Phobius"/>
    </source>
</evidence>
<evidence type="ECO:0000313" key="9">
    <source>
        <dbReference type="Proteomes" id="UP000389128"/>
    </source>
</evidence>
<dbReference type="EMBL" id="SDKK01000012">
    <property type="protein sequence ID" value="TYC55969.1"/>
    <property type="molecule type" value="Genomic_DNA"/>
</dbReference>
<organism evidence="8 9">
    <name type="scientific">Zoogloea oleivorans</name>
    <dbReference type="NCBI Taxonomy" id="1552750"/>
    <lineage>
        <taxon>Bacteria</taxon>
        <taxon>Pseudomonadati</taxon>
        <taxon>Pseudomonadota</taxon>
        <taxon>Betaproteobacteria</taxon>
        <taxon>Rhodocyclales</taxon>
        <taxon>Zoogloeaceae</taxon>
        <taxon>Zoogloea</taxon>
    </lineage>
</organism>
<dbReference type="AlphaFoldDB" id="A0A6C2CR49"/>
<reference evidence="8 9" key="1">
    <citation type="submission" date="2019-01" db="EMBL/GenBank/DDBJ databases">
        <title>Zoogloea oleivorans genome sequencing and assembly.</title>
        <authorList>
            <person name="Tancsics A."/>
            <person name="Farkas M."/>
            <person name="Kriszt B."/>
            <person name="Maroti G."/>
            <person name="Horvath B."/>
        </authorList>
    </citation>
    <scope>NUCLEOTIDE SEQUENCE [LARGE SCALE GENOMIC DNA]</scope>
    <source>
        <strain evidence="8 9">Buc</strain>
    </source>
</reference>
<dbReference type="OrthoDB" id="9804822at2"/>
<feature type="transmembrane region" description="Helical" evidence="7">
    <location>
        <begin position="188"/>
        <end position="204"/>
    </location>
</feature>
<comment type="caution">
    <text evidence="8">The sequence shown here is derived from an EMBL/GenBank/DDBJ whole genome shotgun (WGS) entry which is preliminary data.</text>
</comment>
<protein>
    <submittedName>
        <fullName evidence="8">Homoserine/homoserine lactone efflux protein</fullName>
    </submittedName>
</protein>
<keyword evidence="9" id="KW-1185">Reference proteome</keyword>
<name>A0A6C2CR49_9RHOO</name>